<comment type="caution">
    <text evidence="1">The sequence shown here is derived from an EMBL/GenBank/DDBJ whole genome shotgun (WGS) entry which is preliminary data.</text>
</comment>
<evidence type="ECO:0000313" key="2">
    <source>
        <dbReference type="Proteomes" id="UP001165960"/>
    </source>
</evidence>
<dbReference type="Proteomes" id="UP001165960">
    <property type="component" value="Unassembled WGS sequence"/>
</dbReference>
<accession>A0ACC2UIV5</accession>
<reference evidence="1" key="1">
    <citation type="submission" date="2022-04" db="EMBL/GenBank/DDBJ databases">
        <title>Genome of the entomopathogenic fungus Entomophthora muscae.</title>
        <authorList>
            <person name="Elya C."/>
            <person name="Lovett B.R."/>
            <person name="Lee E."/>
            <person name="Macias A.M."/>
            <person name="Hajek A.E."/>
            <person name="De Bivort B.L."/>
            <person name="Kasson M.T."/>
            <person name="De Fine Licht H.H."/>
            <person name="Stajich J.E."/>
        </authorList>
    </citation>
    <scope>NUCLEOTIDE SEQUENCE</scope>
    <source>
        <strain evidence="1">Berkeley</strain>
    </source>
</reference>
<gene>
    <name evidence="1" type="ORF">DSO57_1037394</name>
</gene>
<proteinExistence type="predicted"/>
<evidence type="ECO:0000313" key="1">
    <source>
        <dbReference type="EMBL" id="KAJ9087024.1"/>
    </source>
</evidence>
<keyword evidence="2" id="KW-1185">Reference proteome</keyword>
<protein>
    <submittedName>
        <fullName evidence="1">Uncharacterized protein</fullName>
    </submittedName>
</protein>
<name>A0ACC2UIV5_9FUNG</name>
<dbReference type="EMBL" id="QTSX02000399">
    <property type="protein sequence ID" value="KAJ9087024.1"/>
    <property type="molecule type" value="Genomic_DNA"/>
</dbReference>
<sequence>MYQFANVYNLAPLWARPYIILASHGIDPDNTFSISSIIFLALFLSIIIEEHTPTTYTNQTVVLNTLAHSSPPPTYAQAHFTAYRSEFSTNSQKVLYLAEKLTGHYRDWFSSHSIRNPGILQNYDLFVSSLLSFSGEDKELSTPSASRFAGLTQGLLPLEKYNWKFCSLQSRLQASDAEAFSFHKIGLNRLLQEFLVHHNLPNKLEPLIREVVKWNQKYLSLKTHSPSNLFPTAQLFVPDKALLSSTPPPGTKPNSGGGFCLTAEEVLRRRNNNLCSYCGSKDHLLPACPLSKRPPFVNKTSTLTLLSLNDTSKSPTVLVTSHGLLGKIKVLAFLDTGANANFIVEKLAKLLGLPAFRSLDVKVGNSTLIGTTPILQPVTIDLEGSPFCVTCILPLPYPSCSSLDSRG</sequence>
<organism evidence="1 2">
    <name type="scientific">Entomophthora muscae</name>
    <dbReference type="NCBI Taxonomy" id="34485"/>
    <lineage>
        <taxon>Eukaryota</taxon>
        <taxon>Fungi</taxon>
        <taxon>Fungi incertae sedis</taxon>
        <taxon>Zoopagomycota</taxon>
        <taxon>Entomophthoromycotina</taxon>
        <taxon>Entomophthoromycetes</taxon>
        <taxon>Entomophthorales</taxon>
        <taxon>Entomophthoraceae</taxon>
        <taxon>Entomophthora</taxon>
    </lineage>
</organism>